<dbReference type="RefSeq" id="WP_145273107.1">
    <property type="nucleotide sequence ID" value="NZ_CP036272.1"/>
</dbReference>
<sequence>MHSSTEPSVTDSDAGDPVVSAESPEDLASENTSRVEREQASTSSLQAAKSPTDSLSGSGPVRWDRFLLYNVAIPILLVVAGISVMKLLGKATADPQLPPQLDAASVLQSLPETRIEQVRSLASSELQLELMVDGNVVPFIESFVAAEVSGRVVEKMPICEPGTIVREGDLLIKIDDTDYQLEVDRLTKLKEREGNALAEVQQQVVNADRSIELAKKDEMLQQADLKRQIDLGGFASNAEIDQAKKALIQSQQQVLELQNQRDLLNKTRYRLESSLQLAETNLRVARTNLARCEVHSPISGVISSERVDVNAFVNRGTVLVTIEDTSKAEVAANLRMDQLYWVINQNGNDQLTQYELPQTKAIIEYKVAGRQGVVRHWDAMLMSYDGVGMDPSTRTVPVRLIVDKPSVVRDAVTGKTIMVDQTNALMRGMYVRVRLQLDPKDDLVIVPAKALRPGNKVWKFTPNQTAFDSRLKELTQKAEMMISEAKKKDIDLVALAKEQEEKQLQEDQESQGADSGLTEGTDLASKAAFDPESWTAGWVKTSQSLYPIESLLVEPANADAFATRAKKRDYWVCQAADGEIKDGDYVVLSQLGVVPQEGIAARANVEK</sequence>
<feature type="transmembrane region" description="Helical" evidence="3">
    <location>
        <begin position="66"/>
        <end position="88"/>
    </location>
</feature>
<feature type="region of interest" description="Disordered" evidence="2">
    <location>
        <begin position="1"/>
        <end position="57"/>
    </location>
</feature>
<evidence type="ECO:0000313" key="5">
    <source>
        <dbReference type="EMBL" id="QDT60425.1"/>
    </source>
</evidence>
<evidence type="ECO:0000256" key="2">
    <source>
        <dbReference type="SAM" id="MobiDB-lite"/>
    </source>
</evidence>
<proteinExistence type="predicted"/>
<dbReference type="OrthoDB" id="233363at2"/>
<dbReference type="InterPro" id="IPR050393">
    <property type="entry name" value="MFP_Efflux_Pump"/>
</dbReference>
<gene>
    <name evidence="5" type="ORF">SV7mr_29480</name>
</gene>
<reference evidence="5 6" key="1">
    <citation type="submission" date="2019-02" db="EMBL/GenBank/DDBJ databases">
        <title>Deep-cultivation of Planctomycetes and their phenomic and genomic characterization uncovers novel biology.</title>
        <authorList>
            <person name="Wiegand S."/>
            <person name="Jogler M."/>
            <person name="Boedeker C."/>
            <person name="Pinto D."/>
            <person name="Vollmers J."/>
            <person name="Rivas-Marin E."/>
            <person name="Kohn T."/>
            <person name="Peeters S.H."/>
            <person name="Heuer A."/>
            <person name="Rast P."/>
            <person name="Oberbeckmann S."/>
            <person name="Bunk B."/>
            <person name="Jeske O."/>
            <person name="Meyerdierks A."/>
            <person name="Storesund J.E."/>
            <person name="Kallscheuer N."/>
            <person name="Luecker S."/>
            <person name="Lage O.M."/>
            <person name="Pohl T."/>
            <person name="Merkel B.J."/>
            <person name="Hornburger P."/>
            <person name="Mueller R.-W."/>
            <person name="Bruemmer F."/>
            <person name="Labrenz M."/>
            <person name="Spormann A.M."/>
            <person name="Op den Camp H."/>
            <person name="Overmann J."/>
            <person name="Amann R."/>
            <person name="Jetten M.S.M."/>
            <person name="Mascher T."/>
            <person name="Medema M.H."/>
            <person name="Devos D.P."/>
            <person name="Kaster A.-K."/>
            <person name="Ovreas L."/>
            <person name="Rohde M."/>
            <person name="Galperin M.Y."/>
            <person name="Jogler C."/>
        </authorList>
    </citation>
    <scope>NUCLEOTIDE SEQUENCE [LARGE SCALE GENOMIC DNA]</scope>
    <source>
        <strain evidence="5 6">SV_7m_r</strain>
    </source>
</reference>
<feature type="coiled-coil region" evidence="1">
    <location>
        <begin position="183"/>
        <end position="267"/>
    </location>
</feature>
<dbReference type="PANTHER" id="PTHR30367:SF1">
    <property type="entry name" value="MULTIDRUG RESISTANCE PROTEIN MDTN"/>
    <property type="match status" value="1"/>
</dbReference>
<dbReference type="PANTHER" id="PTHR30367">
    <property type="entry name" value="P-HYDROXYBENZOIC ACID EFFLUX PUMP SUBUNIT AAEA-RELATED"/>
    <property type="match status" value="1"/>
</dbReference>
<dbReference type="AlphaFoldDB" id="A0A517SWB0"/>
<evidence type="ECO:0000256" key="3">
    <source>
        <dbReference type="SAM" id="Phobius"/>
    </source>
</evidence>
<name>A0A517SWB0_9BACT</name>
<keyword evidence="6" id="KW-1185">Reference proteome</keyword>
<feature type="compositionally biased region" description="Polar residues" evidence="2">
    <location>
        <begin position="40"/>
        <end position="57"/>
    </location>
</feature>
<dbReference type="Proteomes" id="UP000315003">
    <property type="component" value="Chromosome"/>
</dbReference>
<dbReference type="SUPFAM" id="SSF111369">
    <property type="entry name" value="HlyD-like secretion proteins"/>
    <property type="match status" value="1"/>
</dbReference>
<keyword evidence="3" id="KW-1133">Transmembrane helix</keyword>
<feature type="domain" description="Multidrug resistance protein MdtA-like barrel-sandwich hybrid" evidence="4">
    <location>
        <begin position="144"/>
        <end position="318"/>
    </location>
</feature>
<feature type="compositionally biased region" description="Polar residues" evidence="2">
    <location>
        <begin position="1"/>
        <end position="11"/>
    </location>
</feature>
<protein>
    <submittedName>
        <fullName evidence="5">Multidrug resistance protein MdtN</fullName>
    </submittedName>
</protein>
<dbReference type="Gene3D" id="2.40.30.170">
    <property type="match status" value="1"/>
</dbReference>
<evidence type="ECO:0000256" key="1">
    <source>
        <dbReference type="SAM" id="Coils"/>
    </source>
</evidence>
<keyword evidence="3" id="KW-0812">Transmembrane</keyword>
<keyword evidence="3" id="KW-0472">Membrane</keyword>
<dbReference type="InterPro" id="IPR058625">
    <property type="entry name" value="MdtA-like_BSH"/>
</dbReference>
<accession>A0A517SWB0</accession>
<dbReference type="EMBL" id="CP036272">
    <property type="protein sequence ID" value="QDT60425.1"/>
    <property type="molecule type" value="Genomic_DNA"/>
</dbReference>
<evidence type="ECO:0000259" key="4">
    <source>
        <dbReference type="Pfam" id="PF25917"/>
    </source>
</evidence>
<dbReference type="Gene3D" id="1.10.287.470">
    <property type="entry name" value="Helix hairpin bin"/>
    <property type="match status" value="1"/>
</dbReference>
<keyword evidence="1" id="KW-0175">Coiled coil</keyword>
<evidence type="ECO:0000313" key="6">
    <source>
        <dbReference type="Proteomes" id="UP000315003"/>
    </source>
</evidence>
<organism evidence="5 6">
    <name type="scientific">Stieleria bergensis</name>
    <dbReference type="NCBI Taxonomy" id="2528025"/>
    <lineage>
        <taxon>Bacteria</taxon>
        <taxon>Pseudomonadati</taxon>
        <taxon>Planctomycetota</taxon>
        <taxon>Planctomycetia</taxon>
        <taxon>Pirellulales</taxon>
        <taxon>Pirellulaceae</taxon>
        <taxon>Stieleria</taxon>
    </lineage>
</organism>
<dbReference type="Gene3D" id="2.40.50.100">
    <property type="match status" value="1"/>
</dbReference>
<dbReference type="Pfam" id="PF25917">
    <property type="entry name" value="BSH_RND"/>
    <property type="match status" value="1"/>
</dbReference>